<dbReference type="AlphaFoldDB" id="A0A1J9QDZ8"/>
<keyword evidence="2" id="KW-1185">Reference proteome</keyword>
<reference evidence="1 2" key="1">
    <citation type="submission" date="2015-08" db="EMBL/GenBank/DDBJ databases">
        <title>Emmonsia species relationships and genome sequence.</title>
        <authorList>
            <person name="Cuomo C.A."/>
            <person name="Schwartz I.S."/>
            <person name="Kenyon C."/>
            <person name="De Hoog G.S."/>
            <person name="Govender N.P."/>
            <person name="Botha A."/>
            <person name="Moreno L."/>
            <person name="De Vries M."/>
            <person name="Munoz J.F."/>
            <person name="Stielow J.B."/>
        </authorList>
    </citation>
    <scope>NUCLEOTIDE SEQUENCE [LARGE SCALE GENOMIC DNA]</scope>
    <source>
        <strain evidence="1 2">EI222</strain>
    </source>
</reference>
<evidence type="ECO:0000313" key="2">
    <source>
        <dbReference type="Proteomes" id="UP000242791"/>
    </source>
</evidence>
<dbReference type="EMBL" id="LGTZ01000239">
    <property type="protein sequence ID" value="OJD26330.1"/>
    <property type="molecule type" value="Genomic_DNA"/>
</dbReference>
<comment type="caution">
    <text evidence="1">The sequence shown here is derived from an EMBL/GenBank/DDBJ whole genome shotgun (WGS) entry which is preliminary data.</text>
</comment>
<name>A0A1J9QDZ8_9EURO</name>
<proteinExistence type="predicted"/>
<protein>
    <submittedName>
        <fullName evidence="1">Uncharacterized protein</fullName>
    </submittedName>
</protein>
<sequence length="60" mass="7062">MAQHQTWCGFCRKLVLLHEEGQQAWEERFDHIEEHYQSGQVIDNWLLPSGHKTVGETRNG</sequence>
<accession>A0A1J9QDZ8</accession>
<dbReference type="OrthoDB" id="6077919at2759"/>
<organism evidence="1 2">
    <name type="scientific">Blastomyces percursus</name>
    <dbReference type="NCBI Taxonomy" id="1658174"/>
    <lineage>
        <taxon>Eukaryota</taxon>
        <taxon>Fungi</taxon>
        <taxon>Dikarya</taxon>
        <taxon>Ascomycota</taxon>
        <taxon>Pezizomycotina</taxon>
        <taxon>Eurotiomycetes</taxon>
        <taxon>Eurotiomycetidae</taxon>
        <taxon>Onygenales</taxon>
        <taxon>Ajellomycetaceae</taxon>
        <taxon>Blastomyces</taxon>
    </lineage>
</organism>
<dbReference type="VEuPathDB" id="FungiDB:ACJ73_02289"/>
<dbReference type="Proteomes" id="UP000242791">
    <property type="component" value="Unassembled WGS sequence"/>
</dbReference>
<dbReference type="STRING" id="1658174.A0A1J9QDZ8"/>
<evidence type="ECO:0000313" key="1">
    <source>
        <dbReference type="EMBL" id="OJD26330.1"/>
    </source>
</evidence>
<gene>
    <name evidence="1" type="ORF">ACJ73_02289</name>
</gene>